<keyword evidence="2" id="KW-1185">Reference proteome</keyword>
<sequence length="74" mass="8543">MDPSRKGQGEELKVLHQTDADEDDENVKQLQECSILYLSLQECLAQTNRNWKSCQLEVQALKACHERRNRGKGK</sequence>
<dbReference type="EMBL" id="CM056811">
    <property type="protein sequence ID" value="KAJ8636561.1"/>
    <property type="molecule type" value="Genomic_DNA"/>
</dbReference>
<protein>
    <submittedName>
        <fullName evidence="1">Uncharacterized protein</fullName>
    </submittedName>
</protein>
<dbReference type="Proteomes" id="UP001234297">
    <property type="component" value="Chromosome 3"/>
</dbReference>
<organism evidence="1 2">
    <name type="scientific">Persea americana</name>
    <name type="common">Avocado</name>
    <dbReference type="NCBI Taxonomy" id="3435"/>
    <lineage>
        <taxon>Eukaryota</taxon>
        <taxon>Viridiplantae</taxon>
        <taxon>Streptophyta</taxon>
        <taxon>Embryophyta</taxon>
        <taxon>Tracheophyta</taxon>
        <taxon>Spermatophyta</taxon>
        <taxon>Magnoliopsida</taxon>
        <taxon>Magnoliidae</taxon>
        <taxon>Laurales</taxon>
        <taxon>Lauraceae</taxon>
        <taxon>Persea</taxon>
    </lineage>
</organism>
<reference evidence="1 2" key="1">
    <citation type="journal article" date="2022" name="Hortic Res">
        <title>A haplotype resolved chromosomal level avocado genome allows analysis of novel avocado genes.</title>
        <authorList>
            <person name="Nath O."/>
            <person name="Fletcher S.J."/>
            <person name="Hayward A."/>
            <person name="Shaw L.M."/>
            <person name="Masouleh A.K."/>
            <person name="Furtado A."/>
            <person name="Henry R.J."/>
            <person name="Mitter N."/>
        </authorList>
    </citation>
    <scope>NUCLEOTIDE SEQUENCE [LARGE SCALE GENOMIC DNA]</scope>
    <source>
        <strain evidence="2">cv. Hass</strain>
    </source>
</reference>
<evidence type="ECO:0000313" key="2">
    <source>
        <dbReference type="Proteomes" id="UP001234297"/>
    </source>
</evidence>
<proteinExistence type="predicted"/>
<name>A0ACC2LU28_PERAE</name>
<evidence type="ECO:0000313" key="1">
    <source>
        <dbReference type="EMBL" id="KAJ8636561.1"/>
    </source>
</evidence>
<gene>
    <name evidence="1" type="ORF">MRB53_010828</name>
</gene>
<accession>A0ACC2LU28</accession>
<comment type="caution">
    <text evidence="1">The sequence shown here is derived from an EMBL/GenBank/DDBJ whole genome shotgun (WGS) entry which is preliminary data.</text>
</comment>